<evidence type="ECO:0000256" key="1">
    <source>
        <dbReference type="ARBA" id="ARBA00010652"/>
    </source>
</evidence>
<dbReference type="EMBL" id="JAACYR010000096">
    <property type="protein sequence ID" value="NDJ91483.1"/>
    <property type="molecule type" value="Genomic_DNA"/>
</dbReference>
<dbReference type="Proteomes" id="UP000466523">
    <property type="component" value="Unassembled WGS sequence"/>
</dbReference>
<evidence type="ECO:0000256" key="2">
    <source>
        <dbReference type="SAM" id="MobiDB-lite"/>
    </source>
</evidence>
<dbReference type="GO" id="GO:0052572">
    <property type="term" value="P:response to host immune response"/>
    <property type="evidence" value="ECO:0007669"/>
    <property type="project" value="TreeGrafter"/>
</dbReference>
<dbReference type="FunFam" id="1.20.1260.20:FF:000001">
    <property type="entry name" value="PPE family protein PPE41"/>
    <property type="match status" value="1"/>
</dbReference>
<dbReference type="InterPro" id="IPR000030">
    <property type="entry name" value="PPE_dom"/>
</dbReference>
<evidence type="ECO:0000259" key="3">
    <source>
        <dbReference type="Pfam" id="PF00823"/>
    </source>
</evidence>
<feature type="compositionally biased region" description="Low complexity" evidence="2">
    <location>
        <begin position="177"/>
        <end position="186"/>
    </location>
</feature>
<reference evidence="5 6" key="1">
    <citation type="submission" date="2020-01" db="EMBL/GenBank/DDBJ databases">
        <authorList>
            <person name="Sanchez-Estrada R."/>
            <person name="Gonzalez-Y-Merchand J.A."/>
            <person name="Rivera-Gutierrez S."/>
        </authorList>
    </citation>
    <scope>NUCLEOTIDE SEQUENCE [LARGE SCALE GENOMIC DNA]</scope>
    <source>
        <strain evidence="5 6">CST 7247</strain>
    </source>
</reference>
<feature type="region of interest" description="Disordered" evidence="2">
    <location>
        <begin position="400"/>
        <end position="419"/>
    </location>
</feature>
<dbReference type="PANTHER" id="PTHR46766">
    <property type="entry name" value="GLUTAMINE-RICH PROTEIN 2"/>
    <property type="match status" value="1"/>
</dbReference>
<dbReference type="RefSeq" id="WP_084014028.1">
    <property type="nucleotide sequence ID" value="NZ_JAACYR010000096.1"/>
</dbReference>
<protein>
    <submittedName>
        <fullName evidence="5">PPE family protein</fullName>
    </submittedName>
</protein>
<dbReference type="Gene3D" id="1.20.1260.20">
    <property type="entry name" value="PPE superfamily"/>
    <property type="match status" value="1"/>
</dbReference>
<feature type="compositionally biased region" description="Polar residues" evidence="2">
    <location>
        <begin position="378"/>
        <end position="387"/>
    </location>
</feature>
<dbReference type="Pfam" id="PF00823">
    <property type="entry name" value="PPE"/>
    <property type="match status" value="1"/>
</dbReference>
<dbReference type="Pfam" id="PF12484">
    <property type="entry name" value="PPE-SVP"/>
    <property type="match status" value="1"/>
</dbReference>
<feature type="region of interest" description="Disordered" evidence="2">
    <location>
        <begin position="165"/>
        <end position="186"/>
    </location>
</feature>
<comment type="caution">
    <text evidence="5">The sequence shown here is derived from an EMBL/GenBank/DDBJ whole genome shotgun (WGS) entry which is preliminary data.</text>
</comment>
<comment type="similarity">
    <text evidence="1">Belongs to the mycobacterial PPE family.</text>
</comment>
<evidence type="ECO:0000259" key="4">
    <source>
        <dbReference type="Pfam" id="PF12484"/>
    </source>
</evidence>
<name>A0A7K3LGM8_9MYCO</name>
<dbReference type="InterPro" id="IPR022171">
    <property type="entry name" value="PPE_C"/>
</dbReference>
<sequence length="419" mass="42377">MDFALLPPEVNSGRMYTGPGAAPMLAAAAAWDALAADLETAAVGYSEVVSSLIGHEWSGPASAAMAKAAAPYIAWLQQSSTKAEETAIQAKTVAAAYETAFAATVPPAVVAANRTLLATLVATNFFGQNTPAIAATEAHYVEMWAQDAMAMYGYAVTAAPASTLPPFDEPPQTTNPAGLSAQSAAASHAAGTGGQTQLNAAIQAVLQQLFPPAGSSDTAPASLADLINPLTPYTSVAASGISFDSSMYTVVSNGAGWGRLLYVRGGVGGALTFEGLGPRGVLSAATTPAVGAGLGRATPIGGLSVPPTWATAAPEMQPTAFTLAAAETRLPAAAVGLPPGTVFQEAMMGTTAGQGATTDTSGRSGQKNGKKSEEQDGQPVTTLTNGSGWLASSWAYHTRRREGQPLPAHWRTSSSDQPA</sequence>
<dbReference type="SUPFAM" id="SSF140459">
    <property type="entry name" value="PE/PPE dimer-like"/>
    <property type="match status" value="1"/>
</dbReference>
<feature type="domain" description="PPE" evidence="3">
    <location>
        <begin position="2"/>
        <end position="164"/>
    </location>
</feature>
<proteinExistence type="inferred from homology"/>
<evidence type="ECO:0000313" key="5">
    <source>
        <dbReference type="EMBL" id="NDJ91483.1"/>
    </source>
</evidence>
<dbReference type="AlphaFoldDB" id="A0A7K3LGM8"/>
<dbReference type="OrthoDB" id="4760604at2"/>
<organism evidence="5 6">
    <name type="scientific">Mycolicibacter kumamotonensis</name>
    <dbReference type="NCBI Taxonomy" id="354243"/>
    <lineage>
        <taxon>Bacteria</taxon>
        <taxon>Bacillati</taxon>
        <taxon>Actinomycetota</taxon>
        <taxon>Actinomycetes</taxon>
        <taxon>Mycobacteriales</taxon>
        <taxon>Mycobacteriaceae</taxon>
        <taxon>Mycolicibacter</taxon>
    </lineage>
</organism>
<evidence type="ECO:0000313" key="6">
    <source>
        <dbReference type="Proteomes" id="UP000466523"/>
    </source>
</evidence>
<dbReference type="InterPro" id="IPR038332">
    <property type="entry name" value="PPE_sf"/>
</dbReference>
<feature type="region of interest" description="Disordered" evidence="2">
    <location>
        <begin position="352"/>
        <end position="388"/>
    </location>
</feature>
<dbReference type="PANTHER" id="PTHR46766:SF1">
    <property type="entry name" value="GLUTAMINE-RICH PROTEIN 2"/>
    <property type="match status" value="1"/>
</dbReference>
<gene>
    <name evidence="5" type="ORF">GWR20_20425</name>
</gene>
<accession>A0A7K3LGM8</accession>
<feature type="domain" description="PPE family C-terminal" evidence="4">
    <location>
        <begin position="292"/>
        <end position="363"/>
    </location>
</feature>